<dbReference type="PANTHER" id="PTHR30204">
    <property type="entry name" value="REDOX-CYCLING DRUG-SENSING TRANSCRIPTIONAL ACTIVATOR SOXR"/>
    <property type="match status" value="1"/>
</dbReference>
<keyword evidence="1" id="KW-0238">DNA-binding</keyword>
<dbReference type="Gene3D" id="1.10.1660.10">
    <property type="match status" value="1"/>
</dbReference>
<dbReference type="SUPFAM" id="SSF55136">
    <property type="entry name" value="Probable bacterial effector-binding domain"/>
    <property type="match status" value="1"/>
</dbReference>
<dbReference type="InterPro" id="IPR009061">
    <property type="entry name" value="DNA-bd_dom_put_sf"/>
</dbReference>
<dbReference type="CDD" id="cd01107">
    <property type="entry name" value="HTH_BmrR"/>
    <property type="match status" value="1"/>
</dbReference>
<sequence length="276" mass="30155">MISSDRSLMTIGDFSRATRLSAKALRHYHREGLLAPASVDPVNGYRLYTVDQLIDAQVIRTLRELDVPVDEIREIVSTSDVASRAARIEGHAARLEARLRKTSDALSSLRRILDDASPRIPIAHRTVPPTDALVVQEVIDLPELSPWFDSAMRELARVVEAERVPVAGAFGGLWSTELFLDGRGMAALYAPVDSGSELETMGRVRAVTLPAVELAVATSHGPDESVRAVYAALGEHVARHELSIDAPIRETYLKGLPGPDADAIVEIGWPVFRVTR</sequence>
<protein>
    <submittedName>
        <fullName evidence="3">MerR family transcriptional regulator</fullName>
    </submittedName>
</protein>
<comment type="caution">
    <text evidence="3">The sequence shown here is derived from an EMBL/GenBank/DDBJ whole genome shotgun (WGS) entry which is preliminary data.</text>
</comment>
<evidence type="ECO:0000313" key="3">
    <source>
        <dbReference type="EMBL" id="RCG32772.1"/>
    </source>
</evidence>
<dbReference type="GO" id="GO:0003700">
    <property type="term" value="F:DNA-binding transcription factor activity"/>
    <property type="evidence" value="ECO:0007669"/>
    <property type="project" value="InterPro"/>
</dbReference>
<dbReference type="InterPro" id="IPR011256">
    <property type="entry name" value="Reg_factor_effector_dom_sf"/>
</dbReference>
<dbReference type="PROSITE" id="PS50937">
    <property type="entry name" value="HTH_MERR_2"/>
    <property type="match status" value="1"/>
</dbReference>
<gene>
    <name evidence="3" type="ORF">DQ384_04675</name>
</gene>
<evidence type="ECO:0000256" key="1">
    <source>
        <dbReference type="ARBA" id="ARBA00023125"/>
    </source>
</evidence>
<name>A0A367FSK5_9ACTN</name>
<organism evidence="3 4">
    <name type="scientific">Sphaerisporangium album</name>
    <dbReference type="NCBI Taxonomy" id="509200"/>
    <lineage>
        <taxon>Bacteria</taxon>
        <taxon>Bacillati</taxon>
        <taxon>Actinomycetota</taxon>
        <taxon>Actinomycetes</taxon>
        <taxon>Streptosporangiales</taxon>
        <taxon>Streptosporangiaceae</taxon>
        <taxon>Sphaerisporangium</taxon>
    </lineage>
</organism>
<dbReference type="PANTHER" id="PTHR30204:SF97">
    <property type="entry name" value="MERR FAMILY REGULATORY PROTEIN"/>
    <property type="match status" value="1"/>
</dbReference>
<dbReference type="SUPFAM" id="SSF46955">
    <property type="entry name" value="Putative DNA-binding domain"/>
    <property type="match status" value="1"/>
</dbReference>
<dbReference type="InterPro" id="IPR047057">
    <property type="entry name" value="MerR_fam"/>
</dbReference>
<dbReference type="InterPro" id="IPR000551">
    <property type="entry name" value="MerR-type_HTH_dom"/>
</dbReference>
<dbReference type="OrthoDB" id="7849865at2"/>
<dbReference type="Proteomes" id="UP000253094">
    <property type="component" value="Unassembled WGS sequence"/>
</dbReference>
<dbReference type="Pfam" id="PF06445">
    <property type="entry name" value="GyrI-like"/>
    <property type="match status" value="1"/>
</dbReference>
<dbReference type="AlphaFoldDB" id="A0A367FSK5"/>
<evidence type="ECO:0000259" key="2">
    <source>
        <dbReference type="PROSITE" id="PS50937"/>
    </source>
</evidence>
<evidence type="ECO:0000313" key="4">
    <source>
        <dbReference type="Proteomes" id="UP000253094"/>
    </source>
</evidence>
<feature type="domain" description="HTH merR-type" evidence="2">
    <location>
        <begin position="8"/>
        <end position="78"/>
    </location>
</feature>
<dbReference type="GO" id="GO:0003677">
    <property type="term" value="F:DNA binding"/>
    <property type="evidence" value="ECO:0007669"/>
    <property type="project" value="UniProtKB-KW"/>
</dbReference>
<dbReference type="SMART" id="SM00422">
    <property type="entry name" value="HTH_MERR"/>
    <property type="match status" value="1"/>
</dbReference>
<dbReference type="Gene3D" id="3.20.80.10">
    <property type="entry name" value="Regulatory factor, effector binding domain"/>
    <property type="match status" value="1"/>
</dbReference>
<proteinExistence type="predicted"/>
<dbReference type="Pfam" id="PF13411">
    <property type="entry name" value="MerR_1"/>
    <property type="match status" value="1"/>
</dbReference>
<reference evidence="3 4" key="1">
    <citation type="submission" date="2018-06" db="EMBL/GenBank/DDBJ databases">
        <title>Sphaerisporangium craniellae sp. nov., isolated from a marine sponge in the South China Sea.</title>
        <authorList>
            <person name="Li L."/>
        </authorList>
    </citation>
    <scope>NUCLEOTIDE SEQUENCE [LARGE SCALE GENOMIC DNA]</scope>
    <source>
        <strain evidence="3 4">CCTCC AA 208026</strain>
    </source>
</reference>
<keyword evidence="4" id="KW-1185">Reference proteome</keyword>
<dbReference type="RefSeq" id="WP_114027404.1">
    <property type="nucleotide sequence ID" value="NZ_QOIL01000002.1"/>
</dbReference>
<dbReference type="EMBL" id="QOIL01000002">
    <property type="protein sequence ID" value="RCG32772.1"/>
    <property type="molecule type" value="Genomic_DNA"/>
</dbReference>
<accession>A0A367FSK5</accession>
<dbReference type="InterPro" id="IPR029442">
    <property type="entry name" value="GyrI-like"/>
</dbReference>